<gene>
    <name evidence="1" type="ORF">L6452_38953</name>
</gene>
<dbReference type="EMBL" id="CM042061">
    <property type="protein sequence ID" value="KAI3672853.1"/>
    <property type="molecule type" value="Genomic_DNA"/>
</dbReference>
<evidence type="ECO:0000313" key="1">
    <source>
        <dbReference type="EMBL" id="KAI3672853.1"/>
    </source>
</evidence>
<protein>
    <submittedName>
        <fullName evidence="1">Uncharacterized protein</fullName>
    </submittedName>
</protein>
<accession>A0ACB8XQY9</accession>
<keyword evidence="2" id="KW-1185">Reference proteome</keyword>
<name>A0ACB8XQY9_ARCLA</name>
<organism evidence="1 2">
    <name type="scientific">Arctium lappa</name>
    <name type="common">Greater burdock</name>
    <name type="synonym">Lappa major</name>
    <dbReference type="NCBI Taxonomy" id="4217"/>
    <lineage>
        <taxon>Eukaryota</taxon>
        <taxon>Viridiplantae</taxon>
        <taxon>Streptophyta</taxon>
        <taxon>Embryophyta</taxon>
        <taxon>Tracheophyta</taxon>
        <taxon>Spermatophyta</taxon>
        <taxon>Magnoliopsida</taxon>
        <taxon>eudicotyledons</taxon>
        <taxon>Gunneridae</taxon>
        <taxon>Pentapetalae</taxon>
        <taxon>asterids</taxon>
        <taxon>campanulids</taxon>
        <taxon>Asterales</taxon>
        <taxon>Asteraceae</taxon>
        <taxon>Carduoideae</taxon>
        <taxon>Cardueae</taxon>
        <taxon>Arctiinae</taxon>
        <taxon>Arctium</taxon>
    </lineage>
</organism>
<comment type="caution">
    <text evidence="1">The sequence shown here is derived from an EMBL/GenBank/DDBJ whole genome shotgun (WGS) entry which is preliminary data.</text>
</comment>
<reference evidence="2" key="1">
    <citation type="journal article" date="2022" name="Mol. Ecol. Resour.">
        <title>The genomes of chicory, endive, great burdock and yacon provide insights into Asteraceae palaeo-polyploidization history and plant inulin production.</title>
        <authorList>
            <person name="Fan W."/>
            <person name="Wang S."/>
            <person name="Wang H."/>
            <person name="Wang A."/>
            <person name="Jiang F."/>
            <person name="Liu H."/>
            <person name="Zhao H."/>
            <person name="Xu D."/>
            <person name="Zhang Y."/>
        </authorList>
    </citation>
    <scope>NUCLEOTIDE SEQUENCE [LARGE SCALE GENOMIC DNA]</scope>
    <source>
        <strain evidence="2">cv. Niubang</strain>
    </source>
</reference>
<evidence type="ECO:0000313" key="2">
    <source>
        <dbReference type="Proteomes" id="UP001055879"/>
    </source>
</evidence>
<proteinExistence type="predicted"/>
<reference evidence="1 2" key="2">
    <citation type="journal article" date="2022" name="Mol. Ecol. Resour.">
        <title>The genomes of chicory, endive, great burdock and yacon provide insights into Asteraceae paleo-polyploidization history and plant inulin production.</title>
        <authorList>
            <person name="Fan W."/>
            <person name="Wang S."/>
            <person name="Wang H."/>
            <person name="Wang A."/>
            <person name="Jiang F."/>
            <person name="Liu H."/>
            <person name="Zhao H."/>
            <person name="Xu D."/>
            <person name="Zhang Y."/>
        </authorList>
    </citation>
    <scope>NUCLEOTIDE SEQUENCE [LARGE SCALE GENOMIC DNA]</scope>
    <source>
        <strain evidence="2">cv. Niubang</strain>
    </source>
</reference>
<dbReference type="Proteomes" id="UP001055879">
    <property type="component" value="Linkage Group LG15"/>
</dbReference>
<sequence length="136" mass="15385">MTITSPRKKNLIVMGEIGQISIYDALGGGAVSLPISITLHLLLYTYVYDIIAFDRFNISLPQILALVSLTISLSCRLHLSRSRSHGFSFTHDLIWICLSWQAEGIGCYRRGFKKLFLIRKAYDAFRIEVSKANDDD</sequence>